<dbReference type="EMBL" id="LUKJ01000003">
    <property type="protein sequence ID" value="KZN20198.1"/>
    <property type="molecule type" value="Genomic_DNA"/>
</dbReference>
<dbReference type="Pfam" id="PF19116">
    <property type="entry name" value="DUF5801"/>
    <property type="match status" value="1"/>
</dbReference>
<gene>
    <name evidence="3" type="ORF">A1D17_30155</name>
</gene>
<reference evidence="3 4" key="2">
    <citation type="journal article" date="2018" name="Nature">
        <title>Mutant phenotypes for thousands of bacterial genes of unknown function.</title>
        <authorList>
            <person name="Price M.N."/>
            <person name="Wetmore K.M."/>
            <person name="Waters R.J."/>
            <person name="Callaghan M."/>
            <person name="Ray J."/>
            <person name="Liu H."/>
            <person name="Kuehl J.V."/>
            <person name="Melnyk R.A."/>
            <person name="Lamson J.S."/>
            <person name="Suh Y."/>
            <person name="Carlson H.K."/>
            <person name="Esquivel Z."/>
            <person name="Sadeeshkumar H."/>
            <person name="Chakraborty R."/>
            <person name="Zane G.M."/>
            <person name="Rubin B.E."/>
            <person name="Wall J.D."/>
            <person name="Visel A."/>
            <person name="Bristow J."/>
            <person name="Blow M.J."/>
            <person name="Arkin A.P."/>
            <person name="Deutschbauer A.M."/>
        </authorList>
    </citation>
    <scope>NUCLEOTIDE SEQUENCE [LARGE SCALE GENOMIC DNA]</scope>
    <source>
        <strain evidence="3 4">FW300-N1B4</strain>
    </source>
</reference>
<dbReference type="OrthoDB" id="6724689at2"/>
<organism evidence="3 4">
    <name type="scientific">Pseudomonas fluorescens</name>
    <dbReference type="NCBI Taxonomy" id="294"/>
    <lineage>
        <taxon>Bacteria</taxon>
        <taxon>Pseudomonadati</taxon>
        <taxon>Pseudomonadota</taxon>
        <taxon>Gammaproteobacteria</taxon>
        <taxon>Pseudomonadales</taxon>
        <taxon>Pseudomonadaceae</taxon>
        <taxon>Pseudomonas</taxon>
    </lineage>
</organism>
<name>A0A161XEE7_PSEFL</name>
<evidence type="ECO:0000256" key="1">
    <source>
        <dbReference type="ARBA" id="ARBA00022837"/>
    </source>
</evidence>
<keyword evidence="1" id="KW-0106">Calcium</keyword>
<dbReference type="RefSeq" id="WP_063343832.1">
    <property type="nucleotide sequence ID" value="NZ_LUKJ01000003.1"/>
</dbReference>
<protein>
    <recommendedName>
        <fullName evidence="2">DUF5801 domain-containing protein</fullName>
    </recommendedName>
</protein>
<dbReference type="Pfam" id="PF00353">
    <property type="entry name" value="HemolysinCabind"/>
    <property type="match status" value="1"/>
</dbReference>
<dbReference type="InterPro" id="IPR043824">
    <property type="entry name" value="DUF5801"/>
</dbReference>
<dbReference type="InterPro" id="IPR011049">
    <property type="entry name" value="Serralysin-like_metalloprot_C"/>
</dbReference>
<proteinExistence type="predicted"/>
<dbReference type="AlphaFoldDB" id="A0A161XEE7"/>
<evidence type="ECO:0000259" key="2">
    <source>
        <dbReference type="Pfam" id="PF19116"/>
    </source>
</evidence>
<sequence length="1218" mass="124430">MAITITGTLIIDETSGTQNNDVADGLGFINTGVPAFDTLLNAVVVQDLSGVNVTVAVSNGSSADLDGSSMLSGFGADVTDLAFTNSTGGPLLGELALSAPGVPLLTVDGRQIYLYSYTGADLGIDENNVVFGRKANADGTANATGDVVFAAYLQPTDASGAVQASDLNAVGSKVWLVQYEEIKHPDTTNPDDGLSLYNLHVSVGNRSDFSLEGAPSGQNLFLMYGDGSPSPTDAVIIVTGKDPINQSEPNAPAITAGDTVNTGQGGGPTTLGTNSQQIVEGTGLYFTFAQGANPNYTVNADHSATSVGFLDQNEADVEANIDFTSLYGTNGASFTVVQSSTGDKSTLQISAFTTPFNPGVDFIDNLHNNEAVEVNKVTITTQPTGHGKNAVPGETLVFDKSVIGTNPTTLSGITVTFSADTVEIKGLEANDVIAYNTDGLHNRALIDNIGSTDTNFDAPFDIGGFSLINSTVTPNLFSELTFEDDGPTATGTPVTATVDEDGLLPGGIDGGPGDVGLLVPATASGNIASIFQAGADAPATYGLSTDTSNLLQTLTSKGGAVKYDVTGNTLTAYVDVGANDGIYQVADREVFTFALTPATGAYIFTLLDQLDHPSLNGQTGDNTENDLVLQLGTILQATDKDGDTVTATAEKLEITVDDDTPVVRSITNLVGFNTPLTGRYDFGIGADDTGNAAVDGVVLNASGLTGTTSGGRAITNAVVTHQSENDTSVTYAFAFNYFTSSAPSTAQLPASGTVTFNKLDGTFVFDLAAPILGSTTFSTSDIAGLKTYDTAGANSPEITVKEYNADFVGVLYASTTDGGKDVILDMKAGGDYAFTAGDTFASQVPAYINVSTVTLGADSDTLQPYEVLNFDFFVDNPVVPASPSGTPQNPTSTPGAAINFATGKALVDTVAITLNQININGQDDVAILLKLRKISDGTLTTSLLIANSATDYVAVAGTQNHVVTVGTDDYDSANYKIYGVQVLASTENVSGTAVRLSDHSAVTLTSGNGTYADTSDNDVLKIVKIDVSISRPADADLQFTGIVVDADGDSTPNFNFSVHLESDSQVLTGSAGSDYLNGSSAADTISGGAGADFMTGGAGADQFVFAAGDSGITLATADTITDFVTGVDTIATSKLAGNATIADGSALVDFAAFVTAANAVLTAGAGTNDVYVAYNAAASDNAWAVVDENDSGSVDAGDTVIVLVGVNLASEVAPGDIV</sequence>
<evidence type="ECO:0000313" key="4">
    <source>
        <dbReference type="Proteomes" id="UP000076489"/>
    </source>
</evidence>
<dbReference type="Proteomes" id="UP000076489">
    <property type="component" value="Unassembled WGS sequence"/>
</dbReference>
<evidence type="ECO:0000313" key="3">
    <source>
        <dbReference type="EMBL" id="KZN20198.1"/>
    </source>
</evidence>
<feature type="domain" description="DUF5801" evidence="2">
    <location>
        <begin position="523"/>
        <end position="649"/>
    </location>
</feature>
<accession>A0A161XEE7</accession>
<comment type="caution">
    <text evidence="3">The sequence shown here is derived from an EMBL/GenBank/DDBJ whole genome shotgun (WGS) entry which is preliminary data.</text>
</comment>
<dbReference type="GO" id="GO:0005509">
    <property type="term" value="F:calcium ion binding"/>
    <property type="evidence" value="ECO:0007669"/>
    <property type="project" value="InterPro"/>
</dbReference>
<dbReference type="InterPro" id="IPR001343">
    <property type="entry name" value="Hemolysn_Ca-bd"/>
</dbReference>
<dbReference type="SUPFAM" id="SSF51120">
    <property type="entry name" value="beta-Roll"/>
    <property type="match status" value="1"/>
</dbReference>
<dbReference type="Gene3D" id="2.150.10.10">
    <property type="entry name" value="Serralysin-like metalloprotease, C-terminal"/>
    <property type="match status" value="1"/>
</dbReference>
<reference evidence="4" key="1">
    <citation type="submission" date="2016-03" db="EMBL/GenBank/DDBJ databases">
        <authorList>
            <person name="Ray J."/>
            <person name="Price M."/>
            <person name="Deutschbauer A."/>
        </authorList>
    </citation>
    <scope>NUCLEOTIDE SEQUENCE [LARGE SCALE GENOMIC DNA]</scope>
    <source>
        <strain evidence="4">FW300-N1B4</strain>
    </source>
</reference>